<dbReference type="EMBL" id="JABFCT010000003">
    <property type="protein sequence ID" value="KAF5877595.1"/>
    <property type="molecule type" value="Genomic_DNA"/>
</dbReference>
<keyword evidence="2" id="KW-1185">Reference proteome</keyword>
<evidence type="ECO:0000313" key="1">
    <source>
        <dbReference type="EMBL" id="KAF5877595.1"/>
    </source>
</evidence>
<name>A0A8H6B1X3_9HELO</name>
<sequence length="79" mass="8825">MSSCYLLDVHIISEWVSSEDMLLLGALVCLKFYLSNSTSLVNSLTLSGKGQPRVSSETHFHFASYAMYFQMIHYGGITP</sequence>
<accession>A0A8H6B1X3</accession>
<organism evidence="1 2">
    <name type="scientific">Botrytis fragariae</name>
    <dbReference type="NCBI Taxonomy" id="1964551"/>
    <lineage>
        <taxon>Eukaryota</taxon>
        <taxon>Fungi</taxon>
        <taxon>Dikarya</taxon>
        <taxon>Ascomycota</taxon>
        <taxon>Pezizomycotina</taxon>
        <taxon>Leotiomycetes</taxon>
        <taxon>Helotiales</taxon>
        <taxon>Sclerotiniaceae</taxon>
        <taxon>Botrytis</taxon>
    </lineage>
</organism>
<dbReference type="AlphaFoldDB" id="A0A8H6B1X3"/>
<dbReference type="OrthoDB" id="10453460at2759"/>
<dbReference type="Proteomes" id="UP000531561">
    <property type="component" value="Unassembled WGS sequence"/>
</dbReference>
<gene>
    <name evidence="1" type="ORF">Bfra_001962</name>
</gene>
<proteinExistence type="predicted"/>
<reference evidence="1 2" key="1">
    <citation type="journal article" date="2020" name="Phytopathology">
        <title>A high-quality genome resource of Botrytis fragariae, a new and rapidly spreading fungal pathogen causing strawberry gray mold in the U.S.A.</title>
        <authorList>
            <person name="Wu Y."/>
            <person name="Saski C.A."/>
            <person name="Schnabel G."/>
            <person name="Xiao S."/>
            <person name="Hu M."/>
        </authorList>
    </citation>
    <scope>NUCLEOTIDE SEQUENCE [LARGE SCALE GENOMIC DNA]</scope>
    <source>
        <strain evidence="1 2">BVB16</strain>
    </source>
</reference>
<comment type="caution">
    <text evidence="1">The sequence shown here is derived from an EMBL/GenBank/DDBJ whole genome shotgun (WGS) entry which is preliminary data.</text>
</comment>
<evidence type="ECO:0000313" key="2">
    <source>
        <dbReference type="Proteomes" id="UP000531561"/>
    </source>
</evidence>
<protein>
    <submittedName>
        <fullName evidence="1">Uncharacterized protein</fullName>
    </submittedName>
</protein>
<dbReference type="RefSeq" id="XP_037196541.1">
    <property type="nucleotide sequence ID" value="XM_037332387.1"/>
</dbReference>
<dbReference type="GeneID" id="59256079"/>